<reference evidence="2" key="1">
    <citation type="journal article" date="2014" name="Genome Biol. Evol.">
        <title>Pangenome evidence for extensive interdomain horizontal transfer affecting lineage core and shell genes in uncultured planktonic thaumarchaeota and euryarchaeota.</title>
        <authorList>
            <person name="Deschamps P."/>
            <person name="Zivanovic Y."/>
            <person name="Moreira D."/>
            <person name="Rodriguez-Valera F."/>
            <person name="Lopez-Garcia P."/>
        </authorList>
    </citation>
    <scope>NUCLEOTIDE SEQUENCE</scope>
</reference>
<name>A0A075G1K7_9EURY</name>
<evidence type="ECO:0000313" key="2">
    <source>
        <dbReference type="EMBL" id="AIE95727.1"/>
    </source>
</evidence>
<dbReference type="AlphaFoldDB" id="A0A075G1K7"/>
<organism evidence="2">
    <name type="scientific">uncultured marine group II/III euryarchaeote AD1000_69_E07</name>
    <dbReference type="NCBI Taxonomy" id="1457801"/>
    <lineage>
        <taxon>Archaea</taxon>
        <taxon>Methanobacteriati</taxon>
        <taxon>Methanobacteriota</taxon>
        <taxon>environmental samples</taxon>
    </lineage>
</organism>
<feature type="compositionally biased region" description="Basic and acidic residues" evidence="1">
    <location>
        <begin position="40"/>
        <end position="76"/>
    </location>
</feature>
<proteinExistence type="predicted"/>
<feature type="compositionally biased region" description="Basic and acidic residues" evidence="1">
    <location>
        <begin position="1"/>
        <end position="29"/>
    </location>
</feature>
<protein>
    <submittedName>
        <fullName evidence="2">Uncharacterized protein</fullName>
    </submittedName>
</protein>
<evidence type="ECO:0000256" key="1">
    <source>
        <dbReference type="SAM" id="MobiDB-lite"/>
    </source>
</evidence>
<accession>A0A075G1K7</accession>
<sequence>MERPTGTGRKEGEGTGRKRRETRVDEGGEIRGGNCIGPWREPDARKGKEAENAKGGKRPWREKMSEVGRTGRKEGEGSGARQRGTRGPGGVYPGKPGPRGPGDTRTLRSMQGRKLPHVRKPLLLPPVIGPDFLSRWMRSVSEGLGPLIHVARSCLRA</sequence>
<feature type="region of interest" description="Disordered" evidence="1">
    <location>
        <begin position="1"/>
        <end position="108"/>
    </location>
</feature>
<dbReference type="EMBL" id="KF900459">
    <property type="protein sequence ID" value="AIE95727.1"/>
    <property type="molecule type" value="Genomic_DNA"/>
</dbReference>